<keyword evidence="4" id="KW-0812">Transmembrane</keyword>
<comment type="similarity">
    <text evidence="1 3">Belongs to the short-chain dehydrogenases/reductases (SDR) family.</text>
</comment>
<dbReference type="RefSeq" id="WP_207292258.1">
    <property type="nucleotide sequence ID" value="NZ_CP071383.1"/>
</dbReference>
<keyword evidence="2" id="KW-0560">Oxidoreductase</keyword>
<dbReference type="Proteomes" id="UP000683497">
    <property type="component" value="Chromosome"/>
</dbReference>
<evidence type="ECO:0000256" key="3">
    <source>
        <dbReference type="RuleBase" id="RU000363"/>
    </source>
</evidence>
<reference evidence="5 6" key="1">
    <citation type="submission" date="2021-06" db="EMBL/GenBank/DDBJ databases">
        <title>Leclercia pneumoniae sp. nov.</title>
        <authorList>
            <person name="Hoenemann M."/>
            <person name="Viehweger A."/>
            <person name="Dietze N."/>
        </authorList>
    </citation>
    <scope>NUCLEOTIDE SEQUENCE [LARGE SCALE GENOMIC DNA]</scope>
    <source>
        <strain evidence="6">49125</strain>
    </source>
</reference>
<evidence type="ECO:0000256" key="1">
    <source>
        <dbReference type="ARBA" id="ARBA00006484"/>
    </source>
</evidence>
<proteinExistence type="inferred from homology"/>
<dbReference type="PRINTS" id="PR00080">
    <property type="entry name" value="SDRFAMILY"/>
</dbReference>
<evidence type="ECO:0000256" key="2">
    <source>
        <dbReference type="ARBA" id="ARBA00023002"/>
    </source>
</evidence>
<sequence>MGVVVITGATAGLGKATALRFARAGFNVGIIARDDHSLAVAREEVARHGVKCHTVNADVADAQAIMTAAQEMEQHLGSIDVWVNNAMCGVLAPFRAMEDDEFRRVTDVTYLGYVNGTRAALAVMTPRDSGMIIQVGSAMAYRSIPLQSAYCGAKAAIRGFTDAVRTELIHERINIHLAMVQLPGLNTPQFAWARNKFAFSMRPLGPVYEPEVAAEAIYNVVQRPVRELWVGRSTLQSIVGQFLFPGLLDRMMVKKAWEGQMTNELNAPDREDYLSGPVSGMHQVHGRFSSEANTRATAITSGVPGKVLVGTVAVAAGLLVARLFTGRKR</sequence>
<dbReference type="InterPro" id="IPR002347">
    <property type="entry name" value="SDR_fam"/>
</dbReference>
<gene>
    <name evidence="5" type="ORF">KQ929_04560</name>
</gene>
<dbReference type="Pfam" id="PF00106">
    <property type="entry name" value="adh_short"/>
    <property type="match status" value="1"/>
</dbReference>
<dbReference type="InterPro" id="IPR036291">
    <property type="entry name" value="NAD(P)-bd_dom_sf"/>
</dbReference>
<dbReference type="SUPFAM" id="SSF51735">
    <property type="entry name" value="NAD(P)-binding Rossmann-fold domains"/>
    <property type="match status" value="1"/>
</dbReference>
<keyword evidence="4" id="KW-0472">Membrane</keyword>
<evidence type="ECO:0000313" key="6">
    <source>
        <dbReference type="Proteomes" id="UP000683497"/>
    </source>
</evidence>
<accession>A0ABX8K0W6</accession>
<evidence type="ECO:0000256" key="4">
    <source>
        <dbReference type="SAM" id="Phobius"/>
    </source>
</evidence>
<protein>
    <submittedName>
        <fullName evidence="5">SDR family oxidoreductase</fullName>
    </submittedName>
</protein>
<keyword evidence="6" id="KW-1185">Reference proteome</keyword>
<dbReference type="PRINTS" id="PR00081">
    <property type="entry name" value="GDHRDH"/>
</dbReference>
<organism evidence="5 6">
    <name type="scientific">Leclercia pneumoniae</name>
    <dbReference type="NCBI Taxonomy" id="2815358"/>
    <lineage>
        <taxon>Bacteria</taxon>
        <taxon>Pseudomonadati</taxon>
        <taxon>Pseudomonadota</taxon>
        <taxon>Gammaproteobacteria</taxon>
        <taxon>Enterobacterales</taxon>
        <taxon>Enterobacteriaceae</taxon>
        <taxon>Leclercia</taxon>
    </lineage>
</organism>
<dbReference type="NCBIfam" id="NF005495">
    <property type="entry name" value="PRK07109.1"/>
    <property type="match status" value="1"/>
</dbReference>
<name>A0ABX8K0W6_9ENTR</name>
<dbReference type="EMBL" id="CP076838">
    <property type="protein sequence ID" value="QWW80524.1"/>
    <property type="molecule type" value="Genomic_DNA"/>
</dbReference>
<dbReference type="Gene3D" id="3.40.50.720">
    <property type="entry name" value="NAD(P)-binding Rossmann-like Domain"/>
    <property type="match status" value="1"/>
</dbReference>
<evidence type="ECO:0000313" key="5">
    <source>
        <dbReference type="EMBL" id="QWW80524.1"/>
    </source>
</evidence>
<dbReference type="PANTHER" id="PTHR44196:SF1">
    <property type="entry name" value="DEHYDROGENASE_REDUCTASE SDR FAMILY MEMBER 7B"/>
    <property type="match status" value="1"/>
</dbReference>
<dbReference type="PANTHER" id="PTHR44196">
    <property type="entry name" value="DEHYDROGENASE/REDUCTASE SDR FAMILY MEMBER 7B"/>
    <property type="match status" value="1"/>
</dbReference>
<feature type="transmembrane region" description="Helical" evidence="4">
    <location>
        <begin position="307"/>
        <end position="325"/>
    </location>
</feature>
<dbReference type="InterPro" id="IPR020904">
    <property type="entry name" value="Sc_DH/Rdtase_CS"/>
</dbReference>
<dbReference type="PROSITE" id="PS00061">
    <property type="entry name" value="ADH_SHORT"/>
    <property type="match status" value="1"/>
</dbReference>
<keyword evidence="4" id="KW-1133">Transmembrane helix</keyword>